<dbReference type="InterPro" id="IPR011006">
    <property type="entry name" value="CheY-like_superfamily"/>
</dbReference>
<evidence type="ECO:0000259" key="4">
    <source>
        <dbReference type="PROSITE" id="PS50110"/>
    </source>
</evidence>
<dbReference type="SUPFAM" id="SSF52172">
    <property type="entry name" value="CheY-like"/>
    <property type="match status" value="1"/>
</dbReference>
<accession>A0A8I0AJF3</accession>
<evidence type="ECO:0000259" key="5">
    <source>
        <dbReference type="PROSITE" id="PS50930"/>
    </source>
</evidence>
<proteinExistence type="predicted"/>
<evidence type="ECO:0000313" key="6">
    <source>
        <dbReference type="EMBL" id="MBC5651825.1"/>
    </source>
</evidence>
<name>A0A8I0AJF3_9FIRM</name>
<evidence type="ECO:0000256" key="1">
    <source>
        <dbReference type="ARBA" id="ARBA00018672"/>
    </source>
</evidence>
<dbReference type="InterPro" id="IPR046947">
    <property type="entry name" value="LytR-like"/>
</dbReference>
<dbReference type="Pfam" id="PF04397">
    <property type="entry name" value="LytTR"/>
    <property type="match status" value="1"/>
</dbReference>
<dbReference type="PROSITE" id="PS50110">
    <property type="entry name" value="RESPONSE_REGULATORY"/>
    <property type="match status" value="1"/>
</dbReference>
<dbReference type="Pfam" id="PF00072">
    <property type="entry name" value="Response_reg"/>
    <property type="match status" value="1"/>
</dbReference>
<dbReference type="PROSITE" id="PS50930">
    <property type="entry name" value="HTH_LYTTR"/>
    <property type="match status" value="1"/>
</dbReference>
<comment type="caution">
    <text evidence="6">The sequence shown here is derived from an EMBL/GenBank/DDBJ whole genome shotgun (WGS) entry which is preliminary data.</text>
</comment>
<dbReference type="PANTHER" id="PTHR37299:SF1">
    <property type="entry name" value="STAGE 0 SPORULATION PROTEIN A HOMOLOG"/>
    <property type="match status" value="1"/>
</dbReference>
<gene>
    <name evidence="6" type="ORF">H8S54_12065</name>
</gene>
<dbReference type="Proteomes" id="UP000652847">
    <property type="component" value="Unassembled WGS sequence"/>
</dbReference>
<dbReference type="Gene3D" id="2.40.50.1020">
    <property type="entry name" value="LytTr DNA-binding domain"/>
    <property type="match status" value="1"/>
</dbReference>
<dbReference type="Gene3D" id="3.40.50.2300">
    <property type="match status" value="1"/>
</dbReference>
<dbReference type="GO" id="GO:0003677">
    <property type="term" value="F:DNA binding"/>
    <property type="evidence" value="ECO:0007669"/>
    <property type="project" value="InterPro"/>
</dbReference>
<dbReference type="EMBL" id="JACOOT010000028">
    <property type="protein sequence ID" value="MBC5651825.1"/>
    <property type="molecule type" value="Genomic_DNA"/>
</dbReference>
<dbReference type="SMART" id="SM00850">
    <property type="entry name" value="LytTR"/>
    <property type="match status" value="1"/>
</dbReference>
<comment type="function">
    <text evidence="2">May play the central regulatory role in sporulation. It may be an element of the effector pathway responsible for the activation of sporulation genes in response to nutritional stress. Spo0A may act in concert with spo0H (a sigma factor) to control the expression of some genes that are critical to the sporulation process.</text>
</comment>
<protein>
    <recommendedName>
        <fullName evidence="1">Stage 0 sporulation protein A homolog</fullName>
    </recommendedName>
</protein>
<feature type="domain" description="HTH LytTR-type" evidence="5">
    <location>
        <begin position="146"/>
        <end position="239"/>
    </location>
</feature>
<keyword evidence="3" id="KW-0597">Phosphoprotein</keyword>
<dbReference type="RefSeq" id="WP_186901568.1">
    <property type="nucleotide sequence ID" value="NZ_JACOOT010000028.1"/>
</dbReference>
<dbReference type="SMART" id="SM00448">
    <property type="entry name" value="REC"/>
    <property type="match status" value="1"/>
</dbReference>
<feature type="modified residue" description="4-aspartylphosphate" evidence="3">
    <location>
        <position position="54"/>
    </location>
</feature>
<organism evidence="6 7">
    <name type="scientific">Blautia segnis</name>
    <dbReference type="NCBI Taxonomy" id="2763030"/>
    <lineage>
        <taxon>Bacteria</taxon>
        <taxon>Bacillati</taxon>
        <taxon>Bacillota</taxon>
        <taxon>Clostridia</taxon>
        <taxon>Lachnospirales</taxon>
        <taxon>Lachnospiraceae</taxon>
        <taxon>Blautia</taxon>
    </lineage>
</organism>
<dbReference type="PANTHER" id="PTHR37299">
    <property type="entry name" value="TRANSCRIPTIONAL REGULATOR-RELATED"/>
    <property type="match status" value="1"/>
</dbReference>
<reference evidence="6 7" key="1">
    <citation type="submission" date="2020-08" db="EMBL/GenBank/DDBJ databases">
        <title>Genome public.</title>
        <authorList>
            <person name="Liu C."/>
            <person name="Sun Q."/>
        </authorList>
    </citation>
    <scope>NUCLEOTIDE SEQUENCE [LARGE SCALE GENOMIC DNA]</scope>
    <source>
        <strain evidence="6 7">BX17</strain>
    </source>
</reference>
<sequence>MSKVLLVEDNTSAVKKIVRYIDNISADLEVHSVSEAGEALQYAKANDVSLFILDIQLEDYKGTSLAKQLRELPEYKYTPIIFETALAGEELSAYRDVKCYSFLVKPFSEEEFVTAFRDALGLSKQMSQQAKTIQIEQKQFILEYVTQDIAYIEAFGKKLVIHTSSRLSSIKEDTISGYTLSGLLALLDDPAFVQCHKSYVVNKSHIEKIDKSERKIFLKGFTDTIPIGNKYQAELWGKT</sequence>
<evidence type="ECO:0000256" key="3">
    <source>
        <dbReference type="PROSITE-ProRule" id="PRU00169"/>
    </source>
</evidence>
<evidence type="ECO:0000256" key="2">
    <source>
        <dbReference type="ARBA" id="ARBA00024867"/>
    </source>
</evidence>
<dbReference type="InterPro" id="IPR007492">
    <property type="entry name" value="LytTR_DNA-bd_dom"/>
</dbReference>
<dbReference type="AlphaFoldDB" id="A0A8I0AJF3"/>
<keyword evidence="7" id="KW-1185">Reference proteome</keyword>
<dbReference type="GO" id="GO:0000156">
    <property type="term" value="F:phosphorelay response regulator activity"/>
    <property type="evidence" value="ECO:0007669"/>
    <property type="project" value="InterPro"/>
</dbReference>
<evidence type="ECO:0000313" key="7">
    <source>
        <dbReference type="Proteomes" id="UP000652847"/>
    </source>
</evidence>
<dbReference type="InterPro" id="IPR001789">
    <property type="entry name" value="Sig_transdc_resp-reg_receiver"/>
</dbReference>
<feature type="domain" description="Response regulatory" evidence="4">
    <location>
        <begin position="3"/>
        <end position="120"/>
    </location>
</feature>